<geneLocation type="plasmid" evidence="2">
    <name>cbm2636_mp</name>
</geneLocation>
<name>A0A9Q7UYV4_9BURK</name>
<dbReference type="EMBL" id="LT984814">
    <property type="protein sequence ID" value="SPD67122.1"/>
    <property type="molecule type" value="Genomic_DNA"/>
</dbReference>
<dbReference type="Proteomes" id="UP000254259">
    <property type="component" value="Plasmid CBM2636_mp"/>
</dbReference>
<sequence>MRIAKTGVAWVQLSSVVLLMKRKFNKGTQPS</sequence>
<dbReference type="AlphaFoldDB" id="A0A9Q7UYV4"/>
<protein>
    <submittedName>
        <fullName evidence="1">Uncharacterized protein</fullName>
    </submittedName>
</protein>
<proteinExistence type="predicted"/>
<reference evidence="1 2" key="1">
    <citation type="submission" date="2018-01" db="EMBL/GenBank/DDBJ databases">
        <authorList>
            <person name="Clerissi C."/>
        </authorList>
    </citation>
    <scope>NUCLEOTIDE SEQUENCE [LARGE SCALE GENOMIC DNA]</scope>
    <source>
        <strain evidence="1">Cupriavidus taiwanensis SWF 66322</strain>
        <plasmid evidence="2">cbm2636_mp</plasmid>
    </source>
</reference>
<evidence type="ECO:0000313" key="1">
    <source>
        <dbReference type="EMBL" id="SPD67122.1"/>
    </source>
</evidence>
<keyword evidence="1" id="KW-0614">Plasmid</keyword>
<organism evidence="1 2">
    <name type="scientific">Cupriavidus taiwanensis</name>
    <dbReference type="NCBI Taxonomy" id="164546"/>
    <lineage>
        <taxon>Bacteria</taxon>
        <taxon>Pseudomonadati</taxon>
        <taxon>Pseudomonadota</taxon>
        <taxon>Betaproteobacteria</taxon>
        <taxon>Burkholderiales</taxon>
        <taxon>Burkholderiaceae</taxon>
        <taxon>Cupriavidus</taxon>
    </lineage>
</organism>
<accession>A0A9Q7UYV4</accession>
<gene>
    <name evidence="1" type="ORF">CBM2636_MP10758</name>
</gene>
<evidence type="ECO:0000313" key="2">
    <source>
        <dbReference type="Proteomes" id="UP000254259"/>
    </source>
</evidence>